<dbReference type="AlphaFoldDB" id="A0A139X7B7"/>
<name>A0A139X7B7_9CYAN</name>
<dbReference type="EMBL" id="ANNX02000027">
    <property type="protein sequence ID" value="KYC40533.1"/>
    <property type="molecule type" value="Genomic_DNA"/>
</dbReference>
<protein>
    <submittedName>
        <fullName evidence="1">Uncharacterized protein</fullName>
    </submittedName>
</protein>
<reference evidence="1 2" key="1">
    <citation type="journal article" date="2013" name="Genome Biol. Evol.">
        <title>Genomes of Stigonematalean cyanobacteria (subsection V) and the evolution of oxygenic photosynthesis from prokaryotes to plastids.</title>
        <authorList>
            <person name="Dagan T."/>
            <person name="Roettger M."/>
            <person name="Stucken K."/>
            <person name="Landan G."/>
            <person name="Koch R."/>
            <person name="Major P."/>
            <person name="Gould S.B."/>
            <person name="Goremykin V.V."/>
            <person name="Rippka R."/>
            <person name="Tandeau de Marsac N."/>
            <person name="Gugger M."/>
            <person name="Lockhart P.J."/>
            <person name="Allen J.F."/>
            <person name="Brune I."/>
            <person name="Maus I."/>
            <person name="Puhler A."/>
            <person name="Martin W.F."/>
        </authorList>
    </citation>
    <scope>NUCLEOTIDE SEQUENCE [LARGE SCALE GENOMIC DNA]</scope>
    <source>
        <strain evidence="1 2">PCC 7110</strain>
    </source>
</reference>
<dbReference type="Proteomes" id="UP000076925">
    <property type="component" value="Unassembled WGS sequence"/>
</dbReference>
<gene>
    <name evidence="1" type="ORF">WA1_25770</name>
</gene>
<keyword evidence="2" id="KW-1185">Reference proteome</keyword>
<proteinExistence type="predicted"/>
<comment type="caution">
    <text evidence="1">The sequence shown here is derived from an EMBL/GenBank/DDBJ whole genome shotgun (WGS) entry which is preliminary data.</text>
</comment>
<evidence type="ECO:0000313" key="1">
    <source>
        <dbReference type="EMBL" id="KYC40533.1"/>
    </source>
</evidence>
<accession>A0A139X7B7</accession>
<organism evidence="1 2">
    <name type="scientific">Scytonema hofmannii PCC 7110</name>
    <dbReference type="NCBI Taxonomy" id="128403"/>
    <lineage>
        <taxon>Bacteria</taxon>
        <taxon>Bacillati</taxon>
        <taxon>Cyanobacteriota</taxon>
        <taxon>Cyanophyceae</taxon>
        <taxon>Nostocales</taxon>
        <taxon>Scytonemataceae</taxon>
        <taxon>Scytonema</taxon>
    </lineage>
</organism>
<evidence type="ECO:0000313" key="2">
    <source>
        <dbReference type="Proteomes" id="UP000076925"/>
    </source>
</evidence>
<sequence>MLKAVISIKLWLYLLFTPESGFCQVVQEYTKAIGSSFLMNTAIYGNVGSGSSYTLMLAILWEYDNAIKALALIQYLELRNKIPNHDYQKYTHLTHNR</sequence>